<comment type="caution">
    <text evidence="8">The sequence shown here is derived from an EMBL/GenBank/DDBJ whole genome shotgun (WGS) entry which is preliminary data.</text>
</comment>
<dbReference type="PIRSF" id="PIRSF005426">
    <property type="entry name" value="Frp"/>
    <property type="match status" value="1"/>
</dbReference>
<dbReference type="InterPro" id="IPR000415">
    <property type="entry name" value="Nitroreductase-like"/>
</dbReference>
<name>A0A964E6Y9_9PROT</name>
<evidence type="ECO:0000256" key="1">
    <source>
        <dbReference type="ARBA" id="ARBA00008366"/>
    </source>
</evidence>
<protein>
    <submittedName>
        <fullName evidence="8">NADPH-dependent oxidoreductase</fullName>
    </submittedName>
</protein>
<dbReference type="EMBL" id="JAESVA010000027">
    <property type="protein sequence ID" value="MCB8884086.1"/>
    <property type="molecule type" value="Genomic_DNA"/>
</dbReference>
<evidence type="ECO:0000256" key="2">
    <source>
        <dbReference type="ARBA" id="ARBA00022630"/>
    </source>
</evidence>
<dbReference type="GO" id="GO:0016491">
    <property type="term" value="F:oxidoreductase activity"/>
    <property type="evidence" value="ECO:0007669"/>
    <property type="project" value="UniProtKB-UniRule"/>
</dbReference>
<keyword evidence="3 5" id="KW-0288">FMN</keyword>
<feature type="compositionally biased region" description="Basic and acidic residues" evidence="6">
    <location>
        <begin position="1"/>
        <end position="12"/>
    </location>
</feature>
<reference evidence="8 9" key="1">
    <citation type="journal article" date="2021" name="Microorganisms">
        <title>Acidisoma silvae sp. nov. and Acidisomacellulosilytica sp. nov., Two Acidophilic Bacteria Isolated from Decaying Wood, Hydrolyzing Cellulose and Producing Poly-3-hydroxybutyrate.</title>
        <authorList>
            <person name="Mieszkin S."/>
            <person name="Pouder E."/>
            <person name="Uroz S."/>
            <person name="Simon-Colin C."/>
            <person name="Alain K."/>
        </authorList>
    </citation>
    <scope>NUCLEOTIDE SEQUENCE [LARGE SCALE GENOMIC DNA]</scope>
    <source>
        <strain evidence="8 9">HW T5.17</strain>
    </source>
</reference>
<dbReference type="Proteomes" id="UP000721844">
    <property type="component" value="Unassembled WGS sequence"/>
</dbReference>
<keyword evidence="2 5" id="KW-0285">Flavoprotein</keyword>
<evidence type="ECO:0000256" key="6">
    <source>
        <dbReference type="SAM" id="MobiDB-lite"/>
    </source>
</evidence>
<keyword evidence="9" id="KW-1185">Reference proteome</keyword>
<dbReference type="InterPro" id="IPR016446">
    <property type="entry name" value="Flavin_OxRdtase_Frp"/>
</dbReference>
<dbReference type="CDD" id="cd02146">
    <property type="entry name" value="NfsA-like"/>
    <property type="match status" value="1"/>
</dbReference>
<dbReference type="Pfam" id="PF00881">
    <property type="entry name" value="Nitroreductase"/>
    <property type="match status" value="1"/>
</dbReference>
<evidence type="ECO:0000256" key="4">
    <source>
        <dbReference type="ARBA" id="ARBA00023002"/>
    </source>
</evidence>
<gene>
    <name evidence="8" type="ORF">ACELLULO517_27980</name>
</gene>
<evidence type="ECO:0000313" key="9">
    <source>
        <dbReference type="Proteomes" id="UP000721844"/>
    </source>
</evidence>
<dbReference type="PANTHER" id="PTHR43425:SF2">
    <property type="entry name" value="OXYGEN-INSENSITIVE NADPH NITROREDUCTASE"/>
    <property type="match status" value="1"/>
</dbReference>
<evidence type="ECO:0000256" key="3">
    <source>
        <dbReference type="ARBA" id="ARBA00022643"/>
    </source>
</evidence>
<sequence>MTETRGSSDRAMRARYGAPPPSPTGSWNSTLDLLLRHRSVRSYLNDPLPTGSLQSLIAAAQSAATSSNLQTWSVVAVMDNELKSRLAAVAAGQKHIMECPLFLVWLADLSRNEQLADQRGISLEALPYLETFLVASIDAALAAQNAVIAAESLGFSTVYIGALRNNPTEVADILNLPSRSFAVFGLCVGYANPDALPDVKPRLPQKAVLSHNQYDNAVETEIFEGYDQTMAAFSARNETMRTTWKDRVFSRMSKVSQLAGRDRLRDALAQLGFELR</sequence>
<keyword evidence="5" id="KW-0521">NADP</keyword>
<evidence type="ECO:0000259" key="7">
    <source>
        <dbReference type="Pfam" id="PF00881"/>
    </source>
</evidence>
<comment type="similarity">
    <text evidence="1 5">Belongs to the flavin oxidoreductase frp family.</text>
</comment>
<dbReference type="PANTHER" id="PTHR43425">
    <property type="entry name" value="OXYGEN-INSENSITIVE NADPH NITROREDUCTASE"/>
    <property type="match status" value="1"/>
</dbReference>
<dbReference type="Gene3D" id="3.40.109.10">
    <property type="entry name" value="NADH Oxidase"/>
    <property type="match status" value="1"/>
</dbReference>
<accession>A0A964E6Y9</accession>
<dbReference type="AlphaFoldDB" id="A0A964E6Y9"/>
<dbReference type="InterPro" id="IPR029479">
    <property type="entry name" value="Nitroreductase"/>
</dbReference>
<feature type="domain" description="Nitroreductase" evidence="7">
    <location>
        <begin position="36"/>
        <end position="190"/>
    </location>
</feature>
<dbReference type="SUPFAM" id="SSF55469">
    <property type="entry name" value="FMN-dependent nitroreductase-like"/>
    <property type="match status" value="1"/>
</dbReference>
<organism evidence="8 9">
    <name type="scientific">Acidisoma cellulosilyticum</name>
    <dbReference type="NCBI Taxonomy" id="2802395"/>
    <lineage>
        <taxon>Bacteria</taxon>
        <taxon>Pseudomonadati</taxon>
        <taxon>Pseudomonadota</taxon>
        <taxon>Alphaproteobacteria</taxon>
        <taxon>Acetobacterales</taxon>
        <taxon>Acidocellaceae</taxon>
        <taxon>Acidisoma</taxon>
    </lineage>
</organism>
<evidence type="ECO:0000313" key="8">
    <source>
        <dbReference type="EMBL" id="MCB8884086.1"/>
    </source>
</evidence>
<feature type="region of interest" description="Disordered" evidence="6">
    <location>
        <begin position="1"/>
        <end position="24"/>
    </location>
</feature>
<keyword evidence="4 5" id="KW-0560">Oxidoreductase</keyword>
<evidence type="ECO:0000256" key="5">
    <source>
        <dbReference type="PIRNR" id="PIRNR005426"/>
    </source>
</evidence>
<proteinExistence type="inferred from homology"/>